<dbReference type="AlphaFoldDB" id="A0A183CD24"/>
<feature type="region of interest" description="Disordered" evidence="1">
    <location>
        <begin position="38"/>
        <end position="67"/>
    </location>
</feature>
<evidence type="ECO:0000256" key="1">
    <source>
        <dbReference type="SAM" id="MobiDB-lite"/>
    </source>
</evidence>
<name>A0A183CD24_GLOPA</name>
<dbReference type="WBParaSite" id="GPLIN_001077600">
    <property type="protein sequence ID" value="GPLIN_001077600"/>
    <property type="gene ID" value="GPLIN_001077600"/>
</dbReference>
<accession>A0A183CD24</accession>
<sequence>MQIRRYGMEHYATREIQKSEWHCVCSLGEKYEEMAFTLPPTPAPVTTTTKKPTKAPKPTTSTTKPSKGHRLVAEEFCHFSMTCSPCFTATTSNN</sequence>
<proteinExistence type="predicted"/>
<reference evidence="3" key="2">
    <citation type="submission" date="2016-06" db="UniProtKB">
        <authorList>
            <consortium name="WormBaseParasite"/>
        </authorList>
    </citation>
    <scope>IDENTIFICATION</scope>
</reference>
<dbReference type="Proteomes" id="UP000050741">
    <property type="component" value="Unassembled WGS sequence"/>
</dbReference>
<organism evidence="2 3">
    <name type="scientific">Globodera pallida</name>
    <name type="common">Potato cyst nematode worm</name>
    <name type="synonym">Heterodera pallida</name>
    <dbReference type="NCBI Taxonomy" id="36090"/>
    <lineage>
        <taxon>Eukaryota</taxon>
        <taxon>Metazoa</taxon>
        <taxon>Ecdysozoa</taxon>
        <taxon>Nematoda</taxon>
        <taxon>Chromadorea</taxon>
        <taxon>Rhabditida</taxon>
        <taxon>Tylenchina</taxon>
        <taxon>Tylenchomorpha</taxon>
        <taxon>Tylenchoidea</taxon>
        <taxon>Heteroderidae</taxon>
        <taxon>Heteroderinae</taxon>
        <taxon>Globodera</taxon>
    </lineage>
</organism>
<protein>
    <submittedName>
        <fullName evidence="3">Uncharacterized protein</fullName>
    </submittedName>
</protein>
<keyword evidence="2" id="KW-1185">Reference proteome</keyword>
<reference evidence="2" key="1">
    <citation type="submission" date="2014-05" db="EMBL/GenBank/DDBJ databases">
        <title>The genome and life-stage specific transcriptomes of Globodera pallida elucidate key aspects of plant parasitism by a cyst nematode.</title>
        <authorList>
            <person name="Cotton J.A."/>
            <person name="Lilley C.J."/>
            <person name="Jones L.M."/>
            <person name="Kikuchi T."/>
            <person name="Reid A.J."/>
            <person name="Thorpe P."/>
            <person name="Tsai I.J."/>
            <person name="Beasley H."/>
            <person name="Blok V."/>
            <person name="Cock P.J.A."/>
            <person name="Van den Akker S.E."/>
            <person name="Holroyd N."/>
            <person name="Hunt M."/>
            <person name="Mantelin S."/>
            <person name="Naghra H."/>
            <person name="Pain A."/>
            <person name="Palomares-Rius J.E."/>
            <person name="Zarowiecki M."/>
            <person name="Berriman M."/>
            <person name="Jones J.T."/>
            <person name="Urwin P.E."/>
        </authorList>
    </citation>
    <scope>NUCLEOTIDE SEQUENCE [LARGE SCALE GENOMIC DNA]</scope>
    <source>
        <strain evidence="2">Lindley</strain>
    </source>
</reference>
<evidence type="ECO:0000313" key="2">
    <source>
        <dbReference type="Proteomes" id="UP000050741"/>
    </source>
</evidence>
<evidence type="ECO:0000313" key="3">
    <source>
        <dbReference type="WBParaSite" id="GPLIN_001077600"/>
    </source>
</evidence>
<feature type="compositionally biased region" description="Low complexity" evidence="1">
    <location>
        <begin position="44"/>
        <end position="65"/>
    </location>
</feature>